<feature type="transmembrane region" description="Helical" evidence="4">
    <location>
        <begin position="281"/>
        <end position="299"/>
    </location>
</feature>
<dbReference type="PANTHER" id="PTHR23518:SF2">
    <property type="entry name" value="MAJOR FACILITATOR SUPERFAMILY TRANSPORTER"/>
    <property type="match status" value="1"/>
</dbReference>
<dbReference type="EMBL" id="CP063849">
    <property type="protein sequence ID" value="QOY91088.1"/>
    <property type="molecule type" value="Genomic_DNA"/>
</dbReference>
<keyword evidence="1 4" id="KW-0812">Transmembrane</keyword>
<sequence length="398" mass="43314">MRRLADWLGINRAALGVLVVVGGLGLSEEIWRNFLSIYLNVKTGDLAKAVGYMGIYSFLENLVEGLGYFLGGTFAHRLGPRVALAISAVPMTVGFTLLLSLHQPWAIVIGALLLTSWDPLSVPATFEVVGSEVAANRRNIAFSVQSIQKRIPKIIGPLIGGVVFAIGYWANLWLAVGVLAASVIAQITLLGRMKPMPEPDPMPARQVLASIPPDLKRLLTAEIFLRWGDWFVRDFAALYVVAVLGRTPAEYGLLASLTAFTSLLTYIPVGKLADRSSSMKPFIGITFVLFTLFPFSLTLLPKTGLPIMTALCITFVLNGLREIGEPARKAAITAGMPPRIRARAVGLYWGLRSLFFCPAPLAAVWLWRHVGPEWTFLTGGAIGLCGTAWFLLRVRLAK</sequence>
<dbReference type="PANTHER" id="PTHR23518">
    <property type="entry name" value="C-METHYLTRANSFERASE"/>
    <property type="match status" value="1"/>
</dbReference>
<feature type="transmembrane region" description="Helical" evidence="4">
    <location>
        <begin position="51"/>
        <end position="70"/>
    </location>
</feature>
<keyword evidence="3 4" id="KW-0472">Membrane</keyword>
<protein>
    <submittedName>
        <fullName evidence="5">MFS transporter</fullName>
    </submittedName>
</protein>
<evidence type="ECO:0000313" key="6">
    <source>
        <dbReference type="Proteomes" id="UP000593892"/>
    </source>
</evidence>
<reference evidence="5 6" key="1">
    <citation type="submission" date="2020-10" db="EMBL/GenBank/DDBJ databases">
        <title>Complete genome sequence of Paludibaculum fermentans P105T, a facultatively anaerobic acidobacterium capable of dissimilatory Fe(III) reduction.</title>
        <authorList>
            <person name="Dedysh S.N."/>
            <person name="Beletsky A.V."/>
            <person name="Kulichevskaya I.S."/>
            <person name="Mardanov A.V."/>
            <person name="Ravin N.V."/>
        </authorList>
    </citation>
    <scope>NUCLEOTIDE SEQUENCE [LARGE SCALE GENOMIC DNA]</scope>
    <source>
        <strain evidence="5 6">P105</strain>
    </source>
</reference>
<dbReference type="InterPro" id="IPR036259">
    <property type="entry name" value="MFS_trans_sf"/>
</dbReference>
<evidence type="ECO:0000256" key="4">
    <source>
        <dbReference type="SAM" id="Phobius"/>
    </source>
</evidence>
<dbReference type="SUPFAM" id="SSF103473">
    <property type="entry name" value="MFS general substrate transporter"/>
    <property type="match status" value="2"/>
</dbReference>
<gene>
    <name evidence="5" type="ORF">IRI77_14420</name>
</gene>
<keyword evidence="2 4" id="KW-1133">Transmembrane helix</keyword>
<dbReference type="RefSeq" id="WP_194452743.1">
    <property type="nucleotide sequence ID" value="NZ_CP063849.1"/>
</dbReference>
<name>A0A7S7SNN4_PALFE</name>
<dbReference type="InterPro" id="IPR011701">
    <property type="entry name" value="MFS"/>
</dbReference>
<feature type="transmembrane region" description="Helical" evidence="4">
    <location>
        <begin position="345"/>
        <end position="368"/>
    </location>
</feature>
<dbReference type="Gene3D" id="1.20.1250.20">
    <property type="entry name" value="MFS general substrate transporter like domains"/>
    <property type="match status" value="2"/>
</dbReference>
<dbReference type="KEGG" id="pfer:IRI77_14420"/>
<dbReference type="AlphaFoldDB" id="A0A7S7SNN4"/>
<evidence type="ECO:0000256" key="3">
    <source>
        <dbReference type="ARBA" id="ARBA00023136"/>
    </source>
</evidence>
<dbReference type="GO" id="GO:0022857">
    <property type="term" value="F:transmembrane transporter activity"/>
    <property type="evidence" value="ECO:0007669"/>
    <property type="project" value="InterPro"/>
</dbReference>
<feature type="transmembrane region" description="Helical" evidence="4">
    <location>
        <begin position="305"/>
        <end position="324"/>
    </location>
</feature>
<dbReference type="Proteomes" id="UP000593892">
    <property type="component" value="Chromosome"/>
</dbReference>
<evidence type="ECO:0000256" key="1">
    <source>
        <dbReference type="ARBA" id="ARBA00022692"/>
    </source>
</evidence>
<evidence type="ECO:0000256" key="2">
    <source>
        <dbReference type="ARBA" id="ARBA00022989"/>
    </source>
</evidence>
<dbReference type="Pfam" id="PF07690">
    <property type="entry name" value="MFS_1"/>
    <property type="match status" value="2"/>
</dbReference>
<proteinExistence type="predicted"/>
<keyword evidence="6" id="KW-1185">Reference proteome</keyword>
<evidence type="ECO:0000313" key="5">
    <source>
        <dbReference type="EMBL" id="QOY91088.1"/>
    </source>
</evidence>
<accession>A0A7S7SNN4</accession>
<feature type="transmembrane region" description="Helical" evidence="4">
    <location>
        <begin position="374"/>
        <end position="392"/>
    </location>
</feature>
<organism evidence="5 6">
    <name type="scientific">Paludibaculum fermentans</name>
    <dbReference type="NCBI Taxonomy" id="1473598"/>
    <lineage>
        <taxon>Bacteria</taxon>
        <taxon>Pseudomonadati</taxon>
        <taxon>Acidobacteriota</taxon>
        <taxon>Terriglobia</taxon>
        <taxon>Bryobacterales</taxon>
        <taxon>Bryobacteraceae</taxon>
        <taxon>Paludibaculum</taxon>
    </lineage>
</organism>